<proteinExistence type="predicted"/>
<reference evidence="2" key="1">
    <citation type="submission" date="2022-10" db="EMBL/GenBank/DDBJ databases">
        <title>Genome sequences of endogenous nimaviruses in decapod crustaceans.</title>
        <authorList>
            <person name="Kawato S."/>
            <person name="Nozaki R."/>
            <person name="Kondo H."/>
            <person name="Hirono I."/>
        </authorList>
    </citation>
    <scope>NUCLEOTIDE SEQUENCE</scope>
    <source>
        <strain evidence="2">Fukuoka2019</strain>
    </source>
</reference>
<name>A0A9C7BWZ5_9VIRU</name>
<evidence type="ECO:0000256" key="1">
    <source>
        <dbReference type="SAM" id="MobiDB-lite"/>
    </source>
</evidence>
<evidence type="ECO:0000313" key="2">
    <source>
        <dbReference type="EMBL" id="BDT63096.1"/>
    </source>
</evidence>
<sequence length="258" mass="29411">MKRTLQIESNPCSSTTHTDAHSAPKIRKKSSKRSKKRKDALLKNYLEELKRMDPTFPDKEVRKNVQTMSATFIKSTLEELDMADRLDLSDITQEEATIDAVSGIIKEELNKPVREMLARYPLHFLALVEIVKNRRALEGGDRHAASEPASLASELRAMPPPVQNEAPFDEYVDYLNEMSSRIVKSVVGLVENRNLVQSKNRMVNTFINYTNKHANIKRVICQNVANFVFTFAGQHLYNFFIDDKALIVKSVDSALRSR</sequence>
<feature type="compositionally biased region" description="Basic residues" evidence="1">
    <location>
        <begin position="24"/>
        <end position="38"/>
    </location>
</feature>
<organism evidence="2">
    <name type="scientific">Sicyonia whispovirus</name>
    <dbReference type="NCBI Taxonomy" id="2984283"/>
    <lineage>
        <taxon>Viruses</taxon>
        <taxon>Viruses incertae sedis</taxon>
        <taxon>Naldaviricetes</taxon>
        <taxon>Nimaviridae</taxon>
        <taxon>Whispovirus</taxon>
    </lineage>
</organism>
<feature type="compositionally biased region" description="Polar residues" evidence="1">
    <location>
        <begin position="1"/>
        <end position="17"/>
    </location>
</feature>
<feature type="region of interest" description="Disordered" evidence="1">
    <location>
        <begin position="1"/>
        <end position="38"/>
    </location>
</feature>
<dbReference type="EMBL" id="LC738881">
    <property type="protein sequence ID" value="BDT63096.1"/>
    <property type="molecule type" value="Genomic_DNA"/>
</dbReference>
<protein>
    <submittedName>
        <fullName evidence="2">Wsv310-like protein</fullName>
    </submittedName>
</protein>
<accession>A0A9C7BWZ5</accession>